<accession>A0A0V1BA31</accession>
<comment type="caution">
    <text evidence="2">The sequence shown here is derived from an EMBL/GenBank/DDBJ whole genome shotgun (WGS) entry which is preliminary data.</text>
</comment>
<gene>
    <name evidence="2" type="ORF">T01_2667</name>
</gene>
<dbReference type="EMBL" id="JYDH01000077">
    <property type="protein sequence ID" value="KRY33761.1"/>
    <property type="molecule type" value="Genomic_DNA"/>
</dbReference>
<proteinExistence type="predicted"/>
<feature type="transmembrane region" description="Helical" evidence="1">
    <location>
        <begin position="115"/>
        <end position="134"/>
    </location>
</feature>
<keyword evidence="1" id="KW-0472">Membrane</keyword>
<dbReference type="InParanoid" id="A0A0V1BA31"/>
<evidence type="ECO:0000313" key="2">
    <source>
        <dbReference type="EMBL" id="KRY33761.1"/>
    </source>
</evidence>
<feature type="transmembrane region" description="Helical" evidence="1">
    <location>
        <begin position="15"/>
        <end position="35"/>
    </location>
</feature>
<feature type="transmembrane region" description="Helical" evidence="1">
    <location>
        <begin position="90"/>
        <end position="109"/>
    </location>
</feature>
<dbReference type="AlphaFoldDB" id="A0A0V1BA31"/>
<organism evidence="2 3">
    <name type="scientific">Trichinella spiralis</name>
    <name type="common">Trichina worm</name>
    <dbReference type="NCBI Taxonomy" id="6334"/>
    <lineage>
        <taxon>Eukaryota</taxon>
        <taxon>Metazoa</taxon>
        <taxon>Ecdysozoa</taxon>
        <taxon>Nematoda</taxon>
        <taxon>Enoplea</taxon>
        <taxon>Dorylaimia</taxon>
        <taxon>Trichinellida</taxon>
        <taxon>Trichinellidae</taxon>
        <taxon>Trichinella</taxon>
    </lineage>
</organism>
<reference evidence="2 3" key="1">
    <citation type="submission" date="2015-01" db="EMBL/GenBank/DDBJ databases">
        <title>Evolution of Trichinella species and genotypes.</title>
        <authorList>
            <person name="Korhonen P.K."/>
            <person name="Edoardo P."/>
            <person name="Giuseppe L.R."/>
            <person name="Gasser R.B."/>
        </authorList>
    </citation>
    <scope>NUCLEOTIDE SEQUENCE [LARGE SCALE GENOMIC DNA]</scope>
    <source>
        <strain evidence="2">ISS3</strain>
    </source>
</reference>
<dbReference type="OrthoDB" id="10590912at2759"/>
<evidence type="ECO:0000256" key="1">
    <source>
        <dbReference type="SAM" id="Phobius"/>
    </source>
</evidence>
<name>A0A0V1BA31_TRISP</name>
<dbReference type="Proteomes" id="UP000054776">
    <property type="component" value="Unassembled WGS sequence"/>
</dbReference>
<keyword evidence="1" id="KW-1133">Transmembrane helix</keyword>
<evidence type="ECO:0000313" key="3">
    <source>
        <dbReference type="Proteomes" id="UP000054776"/>
    </source>
</evidence>
<sequence>MFPFFTISLEIRNQATWYQAHCCFLIFSYILTLFFEKNRIFENIEFSWAIDFAVFAFWMKRISNVIFLRRRITLDCLNFFTISLEIRNQATWYQAHCCFLIFSYILTLFFEKNRIFENIEISWAIDFAVFAFWMKRISNVIFLRRRITLDCLNFEMEGT</sequence>
<keyword evidence="3" id="KW-1185">Reference proteome</keyword>
<protein>
    <submittedName>
        <fullName evidence="2">Uncharacterized protein</fullName>
    </submittedName>
</protein>
<keyword evidence="1" id="KW-0812">Transmembrane</keyword>